<evidence type="ECO:0000256" key="1">
    <source>
        <dbReference type="ARBA" id="ARBA00022737"/>
    </source>
</evidence>
<evidence type="ECO:0000313" key="5">
    <source>
        <dbReference type="Proteomes" id="UP000064844"/>
    </source>
</evidence>
<dbReference type="PATRIC" id="fig|1297617.4.peg.203"/>
<protein>
    <recommendedName>
        <fullName evidence="3">SLH domain-containing protein</fullName>
    </recommendedName>
</protein>
<proteinExistence type="predicted"/>
<evidence type="ECO:0000313" key="4">
    <source>
        <dbReference type="EMBL" id="ALP92599.1"/>
    </source>
</evidence>
<feature type="domain" description="SLH" evidence="3">
    <location>
        <begin position="164"/>
        <end position="227"/>
    </location>
</feature>
<gene>
    <name evidence="4" type="ORF">IB211_00203</name>
</gene>
<feature type="domain" description="SLH" evidence="3">
    <location>
        <begin position="25"/>
        <end position="88"/>
    </location>
</feature>
<evidence type="ECO:0000259" key="3">
    <source>
        <dbReference type="PROSITE" id="PS51272"/>
    </source>
</evidence>
<keyword evidence="5" id="KW-1185">Reference proteome</keyword>
<dbReference type="PROSITE" id="PS51272">
    <property type="entry name" value="SLH"/>
    <property type="match status" value="2"/>
</dbReference>
<dbReference type="AlphaFoldDB" id="A0A0S2W0B4"/>
<keyword evidence="2" id="KW-0732">Signal</keyword>
<dbReference type="KEGG" id="ibu:IB211_00203"/>
<accession>A0A0S2W0B4</accession>
<sequence>MKTNRLLSCALALAVTVSALALPASAATAFPDIQSHWAKSYIEEMTDANMFKGYEDGTFKPENKLTTAEALALCARAVGLDENTSAEIADDYKEAVDDVLDGSQSWFYREFAICLAAGILTESDLKSLTQSGALTKPIVKEDLAVYLIRAMQLGPMSERLSSYPMSFDDTASISESAKPSVYLLSVYGIVQGDQNNDFGPDGQVTRAIMATMLSRAIRYMDAHGTDPDLPEYTSYAFQQGVIAATPAEGSGGALILTLNDDLTGATAYSVSLPSGVTIYENNMESTTSALKAGRHARVCLDGRGTAYAVRVSDALEEFEATVNGIDGYDIAITRSGQGEILTMDRFTQVQVGSKTTGDRSIVDADAGYTSAVCKLDDQGRLVAIRLDGGTRTEEGILAGYTKASGTTAASIQVIGFDGVTRTFSVPSGATTTVNSLVSNLNSSYEGDYVSLRVSNDSNAVVTAAVDTVTEYVQGAVKATSYASDVNTITVTNLDTGKATSYDVSKSAVITYNGETTLLRNIKKDYFVTLRLSGGDAALIEAYPGSTVTEGVITERIFSDTDTTVTFVVTQEDDTQVSFKVDLSNPPDIERDEADSTIDKLRTGDSVEVTVRYNEVTRITATSQSANVIGTVDRIIQEKNGYTLEMTLSDGEEVSYTVTSGVSVTQSGKSVNLSSLRPGYKLGLVVSGEQVVSIEIQQAVNSSNKLTGTVIYVSTSDKYIYLRCVDEAGNEEIVTVNAPSGTVILDVSTGDSLSLKYLEAGDIIEANGAYDGAEFDATVILRQ</sequence>
<feature type="signal peptide" evidence="2">
    <location>
        <begin position="1"/>
        <end position="26"/>
    </location>
</feature>
<dbReference type="Proteomes" id="UP000064844">
    <property type="component" value="Chromosome"/>
</dbReference>
<reference evidence="4 5" key="1">
    <citation type="journal article" date="2015" name="Nat. Commun.">
        <title>Production of butyrate from lysine and the Amadori product fructoselysine by a human gut commensal.</title>
        <authorList>
            <person name="Bui T.P."/>
            <person name="Ritari J."/>
            <person name="Boeren S."/>
            <person name="de Waard P."/>
            <person name="Plugge C.M."/>
            <person name="de Vos W.M."/>
        </authorList>
    </citation>
    <scope>NUCLEOTIDE SEQUENCE [LARGE SCALE GENOMIC DNA]</scope>
    <source>
        <strain evidence="4 5">AF211</strain>
    </source>
</reference>
<dbReference type="RefSeq" id="WP_058116830.1">
    <property type="nucleotide sequence ID" value="NZ_CP011307.1"/>
</dbReference>
<feature type="chain" id="PRO_5006606215" description="SLH domain-containing protein" evidence="2">
    <location>
        <begin position="27"/>
        <end position="782"/>
    </location>
</feature>
<organism evidence="4 5">
    <name type="scientific">Intestinimonas butyriciproducens</name>
    <dbReference type="NCBI Taxonomy" id="1297617"/>
    <lineage>
        <taxon>Bacteria</taxon>
        <taxon>Bacillati</taxon>
        <taxon>Bacillota</taxon>
        <taxon>Clostridia</taxon>
        <taxon>Eubacteriales</taxon>
        <taxon>Intestinimonas</taxon>
    </lineage>
</organism>
<dbReference type="Pfam" id="PF00395">
    <property type="entry name" value="SLH"/>
    <property type="match status" value="2"/>
</dbReference>
<keyword evidence="1" id="KW-0677">Repeat</keyword>
<dbReference type="eggNOG" id="COG2755">
    <property type="taxonomic scope" value="Bacteria"/>
</dbReference>
<name>A0A0S2W0B4_9FIRM</name>
<dbReference type="InterPro" id="IPR001119">
    <property type="entry name" value="SLH_dom"/>
</dbReference>
<dbReference type="STRING" id="1297617.IB211_00203"/>
<dbReference type="EMBL" id="CP011307">
    <property type="protein sequence ID" value="ALP92599.1"/>
    <property type="molecule type" value="Genomic_DNA"/>
</dbReference>
<reference evidence="5" key="2">
    <citation type="submission" date="2015-04" db="EMBL/GenBank/DDBJ databases">
        <title>A butyrogenic pathway from the amino acid lysine in a human gut commensal.</title>
        <authorList>
            <person name="de Vos W.M."/>
            <person name="Bui N.T.P."/>
            <person name="Plugge C.M."/>
            <person name="Ritari J."/>
        </authorList>
    </citation>
    <scope>NUCLEOTIDE SEQUENCE [LARGE SCALE GENOMIC DNA]</scope>
    <source>
        <strain evidence="5">AF211</strain>
    </source>
</reference>
<evidence type="ECO:0000256" key="2">
    <source>
        <dbReference type="SAM" id="SignalP"/>
    </source>
</evidence>